<organism evidence="1 2">
    <name type="scientific">Rangifer tarandus platyrhynchus</name>
    <name type="common">Svalbard reindeer</name>
    <dbReference type="NCBI Taxonomy" id="3082113"/>
    <lineage>
        <taxon>Eukaryota</taxon>
        <taxon>Metazoa</taxon>
        <taxon>Chordata</taxon>
        <taxon>Craniata</taxon>
        <taxon>Vertebrata</taxon>
        <taxon>Euteleostomi</taxon>
        <taxon>Mammalia</taxon>
        <taxon>Eutheria</taxon>
        <taxon>Laurasiatheria</taxon>
        <taxon>Artiodactyla</taxon>
        <taxon>Ruminantia</taxon>
        <taxon>Pecora</taxon>
        <taxon>Cervidae</taxon>
        <taxon>Odocoileinae</taxon>
        <taxon>Rangifer</taxon>
    </lineage>
</organism>
<evidence type="ECO:0000313" key="1">
    <source>
        <dbReference type="EMBL" id="CAM9964519.1"/>
    </source>
</evidence>
<evidence type="ECO:0000313" key="2">
    <source>
        <dbReference type="Proteomes" id="UP001162501"/>
    </source>
</evidence>
<dbReference type="Proteomes" id="UP001162501">
    <property type="component" value="Chromosome 20"/>
</dbReference>
<name>A0AC59YTS0_RANTA</name>
<protein>
    <submittedName>
        <fullName evidence="1">Uncharacterized protein</fullName>
    </submittedName>
</protein>
<sequence>MPRNEPELPEPGLRVQLGERRNLLPAILQTLGLWAPGCGGRGLLGLREGSTKRPSIPERVGIRGLLACTSVGSGGAQMALTLLDRLLPAWCSCLPAVGKAQPRAWMDMSVTALMVFLCERCVYCRRWAISFHPHHDLIGCSPRPITGPRSPLWSPTWGLSPRSSWGSSRRWN</sequence>
<reference evidence="1" key="1">
    <citation type="submission" date="2023-05" db="EMBL/GenBank/DDBJ databases">
        <authorList>
            <consortium name="ELIXIR-Norway"/>
        </authorList>
    </citation>
    <scope>NUCLEOTIDE SEQUENCE</scope>
</reference>
<accession>A0AC59YTS0</accession>
<dbReference type="EMBL" id="OX596104">
    <property type="protein sequence ID" value="CAM9964519.1"/>
    <property type="molecule type" value="Genomic_DNA"/>
</dbReference>
<reference evidence="1" key="2">
    <citation type="submission" date="2025-03" db="EMBL/GenBank/DDBJ databases">
        <authorList>
            <consortium name="ELIXIR-Norway"/>
            <consortium name="Elixir Norway"/>
        </authorList>
    </citation>
    <scope>NUCLEOTIDE SEQUENCE</scope>
</reference>
<gene>
    <name evidence="1" type="ORF">MRATA1EN22A_LOCUS10009</name>
</gene>
<proteinExistence type="predicted"/>